<dbReference type="GO" id="GO:0015074">
    <property type="term" value="P:DNA integration"/>
    <property type="evidence" value="ECO:0007669"/>
    <property type="project" value="InterPro"/>
</dbReference>
<protein>
    <submittedName>
        <fullName evidence="3">ISNCY family transposase</fullName>
    </submittedName>
</protein>
<organism evidence="3 4">
    <name type="scientific">Kosakonia quasisacchari</name>
    <dbReference type="NCBI Taxonomy" id="2529380"/>
    <lineage>
        <taxon>Bacteria</taxon>
        <taxon>Pseudomonadati</taxon>
        <taxon>Pseudomonadota</taxon>
        <taxon>Gammaproteobacteria</taxon>
        <taxon>Enterobacterales</taxon>
        <taxon>Enterobacteriaceae</taxon>
        <taxon>Kosakonia</taxon>
    </lineage>
</organism>
<reference evidence="3 4" key="1">
    <citation type="submission" date="2019-02" db="EMBL/GenBank/DDBJ databases">
        <title>The draft genome of Kosakonia quasisacchari strain WCHKQ120001.</title>
        <authorList>
            <person name="Wang C."/>
            <person name="Feng Y."/>
            <person name="Zong Z."/>
        </authorList>
    </citation>
    <scope>NUCLEOTIDE SEQUENCE [LARGE SCALE GENOMIC DNA]</scope>
    <source>
        <strain evidence="3 4">WCHKQ120001</strain>
    </source>
</reference>
<keyword evidence="4" id="KW-1185">Reference proteome</keyword>
<feature type="region of interest" description="Disordered" evidence="1">
    <location>
        <begin position="416"/>
        <end position="447"/>
    </location>
</feature>
<dbReference type="AlphaFoldDB" id="A0A4R0GSY6"/>
<proteinExistence type="predicted"/>
<feature type="domain" description="Integrase catalytic" evidence="2">
    <location>
        <begin position="136"/>
        <end position="312"/>
    </location>
</feature>
<name>A0A4R0GSY6_9ENTR</name>
<dbReference type="RefSeq" id="WP_131413205.1">
    <property type="nucleotide sequence ID" value="NZ_CATKPI010000002.1"/>
</dbReference>
<dbReference type="InterPro" id="IPR047797">
    <property type="entry name" value="ISNCY_transpos"/>
</dbReference>
<evidence type="ECO:0000259" key="2">
    <source>
        <dbReference type="PROSITE" id="PS50994"/>
    </source>
</evidence>
<sequence length="447" mass="52356">MSKEIISMSLKELDRLQIIRDSVSRQITQEQAADRIGISIRQVKRLVQRYQIEGPQGLVSRRRGQRPNNAFTSEFRTLVISLVRDKYPDFGPTFACEKLREIHGLALSAETLRKWMVEEGLWRERRRKIARIYQRRQRRPCYGELIQIDGSPHDWFEERGPRCTLIVFIDDATSALMALRFAPAETTRAYMETLRDYLDKYGRPLALYSDRHCIFRVNNPEREGELTQFTRAIKTLGIEPIHANTPQAKGRVERANQTLQDRLVKELRLRNISDIESANLWLSEFMKDYNSRFTSVPRENGNAHREILHSPEELNYILCYQSRRVLSKNLTFQYKTSAYQIRSEGQGYRLRRAIVTVCENFNGEITVLHESRPLGYEKYVDGPEPIPLDDEKSVHERVDNARYNLRSKYYVKPAADHPWMTRRTQSKDDVKPPTLPRKKVGPDTTPK</sequence>
<dbReference type="SUPFAM" id="SSF53098">
    <property type="entry name" value="Ribonuclease H-like"/>
    <property type="match status" value="1"/>
</dbReference>
<dbReference type="InterPro" id="IPR012337">
    <property type="entry name" value="RNaseH-like_sf"/>
</dbReference>
<dbReference type="Pfam" id="PF13565">
    <property type="entry name" value="HTH_32"/>
    <property type="match status" value="1"/>
</dbReference>
<comment type="caution">
    <text evidence="3">The sequence shown here is derived from an EMBL/GenBank/DDBJ whole genome shotgun (WGS) entry which is preliminary data.</text>
</comment>
<dbReference type="InterPro" id="IPR009057">
    <property type="entry name" value="Homeodomain-like_sf"/>
</dbReference>
<dbReference type="EMBL" id="SJOP01000026">
    <property type="protein sequence ID" value="TCB98771.1"/>
    <property type="molecule type" value="Genomic_DNA"/>
</dbReference>
<gene>
    <name evidence="3" type="ORF">E0L21_21845</name>
</gene>
<accession>A0A4R0GSY6</accession>
<dbReference type="PANTHER" id="PTHR35004:SF7">
    <property type="entry name" value="INTEGRASE PROTEIN"/>
    <property type="match status" value="1"/>
</dbReference>
<dbReference type="GO" id="GO:0003676">
    <property type="term" value="F:nucleic acid binding"/>
    <property type="evidence" value="ECO:0007669"/>
    <property type="project" value="InterPro"/>
</dbReference>
<evidence type="ECO:0000313" key="4">
    <source>
        <dbReference type="Proteomes" id="UP000291793"/>
    </source>
</evidence>
<dbReference type="Proteomes" id="UP000291793">
    <property type="component" value="Unassembled WGS sequence"/>
</dbReference>
<dbReference type="InterPro" id="IPR036397">
    <property type="entry name" value="RNaseH_sf"/>
</dbReference>
<dbReference type="InterPro" id="IPR001584">
    <property type="entry name" value="Integrase_cat-core"/>
</dbReference>
<evidence type="ECO:0000256" key="1">
    <source>
        <dbReference type="SAM" id="MobiDB-lite"/>
    </source>
</evidence>
<dbReference type="Gene3D" id="3.30.420.10">
    <property type="entry name" value="Ribonuclease H-like superfamily/Ribonuclease H"/>
    <property type="match status" value="1"/>
</dbReference>
<dbReference type="PANTHER" id="PTHR35004">
    <property type="entry name" value="TRANSPOSASE RV3428C-RELATED"/>
    <property type="match status" value="1"/>
</dbReference>
<dbReference type="NCBIfam" id="NF033594">
    <property type="entry name" value="transpos_ISNCY_2"/>
    <property type="match status" value="1"/>
</dbReference>
<dbReference type="OrthoDB" id="5655881at2"/>
<evidence type="ECO:0000313" key="3">
    <source>
        <dbReference type="EMBL" id="TCB98771.1"/>
    </source>
</evidence>
<dbReference type="SUPFAM" id="SSF46689">
    <property type="entry name" value="Homeodomain-like"/>
    <property type="match status" value="1"/>
</dbReference>
<dbReference type="PROSITE" id="PS50994">
    <property type="entry name" value="INTEGRASE"/>
    <property type="match status" value="1"/>
</dbReference>